<accession>A0A3A3GEK9</accession>
<organism evidence="1 2">
    <name type="scientific">Paenibacillus thiaminolyticus</name>
    <name type="common">Bacillus thiaminolyticus</name>
    <dbReference type="NCBI Taxonomy" id="49283"/>
    <lineage>
        <taxon>Bacteria</taxon>
        <taxon>Bacillati</taxon>
        <taxon>Bacillota</taxon>
        <taxon>Bacilli</taxon>
        <taxon>Bacillales</taxon>
        <taxon>Paenibacillaceae</taxon>
        <taxon>Paenibacillus</taxon>
    </lineage>
</organism>
<dbReference type="AlphaFoldDB" id="A0A3A3GEK9"/>
<dbReference type="OrthoDB" id="1664853at2"/>
<dbReference type="GO" id="GO:0004386">
    <property type="term" value="F:helicase activity"/>
    <property type="evidence" value="ECO:0007669"/>
    <property type="project" value="UniProtKB-KW"/>
</dbReference>
<comment type="caution">
    <text evidence="1">The sequence shown here is derived from an EMBL/GenBank/DDBJ whole genome shotgun (WGS) entry which is preliminary data.</text>
</comment>
<name>A0A3A3GEK9_PANTH</name>
<keyword evidence="1" id="KW-0347">Helicase</keyword>
<evidence type="ECO:0000313" key="1">
    <source>
        <dbReference type="EMBL" id="RJG21429.1"/>
    </source>
</evidence>
<protein>
    <submittedName>
        <fullName evidence="1">DNA and RNA helicase</fullName>
    </submittedName>
</protein>
<keyword evidence="1" id="KW-0378">Hydrolase</keyword>
<keyword evidence="1" id="KW-0067">ATP-binding</keyword>
<dbReference type="Proteomes" id="UP000266177">
    <property type="component" value="Unassembled WGS sequence"/>
</dbReference>
<proteinExistence type="predicted"/>
<dbReference type="EMBL" id="QYZD01000024">
    <property type="protein sequence ID" value="RJG21429.1"/>
    <property type="molecule type" value="Genomic_DNA"/>
</dbReference>
<keyword evidence="1" id="KW-0547">Nucleotide-binding</keyword>
<gene>
    <name evidence="1" type="ORF">DQX05_21390</name>
</gene>
<evidence type="ECO:0000313" key="2">
    <source>
        <dbReference type="Proteomes" id="UP000266177"/>
    </source>
</evidence>
<reference evidence="1 2" key="1">
    <citation type="submission" date="2018-09" db="EMBL/GenBank/DDBJ databases">
        <title>Paenibacillus SK2017-BO5.</title>
        <authorList>
            <person name="Piskunova J.V."/>
            <person name="Dubiley S.A."/>
            <person name="Severinov K.V."/>
        </authorList>
    </citation>
    <scope>NUCLEOTIDE SEQUENCE [LARGE SCALE GENOMIC DNA]</scope>
    <source>
        <strain evidence="1 2">BO5</strain>
    </source>
</reference>
<sequence>MFKHQVPHFHRGRILKTDMLESLRDFPRQFVDIAYQSYSSGVLAGTEVQVGPRSLTVGKGIVKHGGLIYMLEQEQELPYRSTGRETVLKIRFHAEQPSSDFTTLPGEIVLDEDTAEVRANEMELGRFKLKEGARLRDDYQSFADLSTEFNTLNVIHVPHAGIGQSTLSPFILRYFAQELLKTRIEHAHDAAFAMLCLNGGAVERDVIQHYLGQRLGTGYRELTNERLYAGLRRVLSEAGSGRAMAPDMRPGGRQRVIVD</sequence>
<dbReference type="RefSeq" id="WP_119795504.1">
    <property type="nucleotide sequence ID" value="NZ_QYZD01000024.1"/>
</dbReference>